<keyword evidence="12 17" id="KW-0456">Lyase</keyword>
<dbReference type="GO" id="GO:0046872">
    <property type="term" value="F:metal ion binding"/>
    <property type="evidence" value="ECO:0007669"/>
    <property type="project" value="UniProtKB-UniRule"/>
</dbReference>
<comment type="catalytic activity">
    <reaction evidence="16 17 19">
        <text>(6S)-NADPHX + ADP = AMP + phosphate + NADPH + H(+)</text>
        <dbReference type="Rhea" id="RHEA:32235"/>
        <dbReference type="ChEBI" id="CHEBI:15378"/>
        <dbReference type="ChEBI" id="CHEBI:43474"/>
        <dbReference type="ChEBI" id="CHEBI:57783"/>
        <dbReference type="ChEBI" id="CHEBI:64076"/>
        <dbReference type="ChEBI" id="CHEBI:456215"/>
        <dbReference type="ChEBI" id="CHEBI:456216"/>
        <dbReference type="EC" id="4.2.1.136"/>
    </reaction>
</comment>
<feature type="domain" description="YjeF N-terminal" evidence="21">
    <location>
        <begin position="14"/>
        <end position="215"/>
    </location>
</feature>
<evidence type="ECO:0000256" key="17">
    <source>
        <dbReference type="HAMAP-Rule" id="MF_01965"/>
    </source>
</evidence>
<dbReference type="EC" id="4.2.1.136" evidence="19"/>
<dbReference type="NCBIfam" id="TIGR00197">
    <property type="entry name" value="yjeF_nterm"/>
    <property type="match status" value="1"/>
</dbReference>
<dbReference type="InterPro" id="IPR029056">
    <property type="entry name" value="Ribokinase-like"/>
</dbReference>
<dbReference type="GO" id="GO:0110051">
    <property type="term" value="P:metabolite repair"/>
    <property type="evidence" value="ECO:0007669"/>
    <property type="project" value="TreeGrafter"/>
</dbReference>
<evidence type="ECO:0000313" key="22">
    <source>
        <dbReference type="EMBL" id="AOU99542.1"/>
    </source>
</evidence>
<evidence type="ECO:0000256" key="9">
    <source>
        <dbReference type="ARBA" id="ARBA00022958"/>
    </source>
</evidence>
<feature type="binding site" evidence="17">
    <location>
        <position position="429"/>
    </location>
    <ligand>
        <name>AMP</name>
        <dbReference type="ChEBI" id="CHEBI:456215"/>
    </ligand>
</feature>
<comment type="catalytic activity">
    <reaction evidence="2 18 19">
        <text>(6R)-NADPHX = (6S)-NADPHX</text>
        <dbReference type="Rhea" id="RHEA:32227"/>
        <dbReference type="ChEBI" id="CHEBI:64076"/>
        <dbReference type="ChEBI" id="CHEBI:64077"/>
        <dbReference type="EC" id="5.1.99.6"/>
    </reaction>
</comment>
<dbReference type="EMBL" id="CP017415">
    <property type="protein sequence ID" value="AOU99542.1"/>
    <property type="molecule type" value="Genomic_DNA"/>
</dbReference>
<evidence type="ECO:0000256" key="14">
    <source>
        <dbReference type="ARBA" id="ARBA00025153"/>
    </source>
</evidence>
<evidence type="ECO:0000256" key="15">
    <source>
        <dbReference type="ARBA" id="ARBA00048238"/>
    </source>
</evidence>
<reference evidence="23" key="1">
    <citation type="submission" date="2016-09" db="EMBL/GenBank/DDBJ databases">
        <title>Acidihalobacter prosperus F5.</title>
        <authorList>
            <person name="Khaleque H.N."/>
            <person name="Ramsay J.P."/>
            <person name="Kaksonen A.H."/>
            <person name="Boxall N.J."/>
            <person name="Watkin E.L.J."/>
        </authorList>
    </citation>
    <scope>NUCLEOTIDE SEQUENCE [LARGE SCALE GENOMIC DNA]</scope>
    <source>
        <strain evidence="23">F5</strain>
    </source>
</reference>
<feature type="binding site" evidence="17">
    <location>
        <position position="318"/>
    </location>
    <ligand>
        <name>(6S)-NADPHX</name>
        <dbReference type="ChEBI" id="CHEBI:64076"/>
    </ligand>
</feature>
<dbReference type="Pfam" id="PF03853">
    <property type="entry name" value="YjeF_N"/>
    <property type="match status" value="1"/>
</dbReference>
<dbReference type="PROSITE" id="PS51383">
    <property type="entry name" value="YJEF_C_3"/>
    <property type="match status" value="1"/>
</dbReference>
<dbReference type="InterPro" id="IPR030677">
    <property type="entry name" value="Nnr"/>
</dbReference>
<comment type="catalytic activity">
    <reaction evidence="15 17 19">
        <text>(6S)-NADHX + ADP = AMP + phosphate + NADH + H(+)</text>
        <dbReference type="Rhea" id="RHEA:32223"/>
        <dbReference type="ChEBI" id="CHEBI:15378"/>
        <dbReference type="ChEBI" id="CHEBI:43474"/>
        <dbReference type="ChEBI" id="CHEBI:57945"/>
        <dbReference type="ChEBI" id="CHEBI:64074"/>
        <dbReference type="ChEBI" id="CHEBI:456215"/>
        <dbReference type="ChEBI" id="CHEBI:456216"/>
        <dbReference type="EC" id="4.2.1.136"/>
    </reaction>
</comment>
<comment type="similarity">
    <text evidence="18">Belongs to the NnrE/AIBP family.</text>
</comment>
<keyword evidence="9 18" id="KW-0630">Potassium</keyword>
<feature type="binding site" evidence="17">
    <location>
        <position position="364"/>
    </location>
    <ligand>
        <name>(6S)-NADPHX</name>
        <dbReference type="ChEBI" id="CHEBI:64076"/>
    </ligand>
</feature>
<evidence type="ECO:0000256" key="19">
    <source>
        <dbReference type="PIRNR" id="PIRNR017184"/>
    </source>
</evidence>
<dbReference type="Pfam" id="PF01256">
    <property type="entry name" value="Carb_kinase"/>
    <property type="match status" value="1"/>
</dbReference>
<evidence type="ECO:0000259" key="21">
    <source>
        <dbReference type="PROSITE" id="PS51385"/>
    </source>
</evidence>
<keyword evidence="7 17" id="KW-0067">ATP-binding</keyword>
<dbReference type="InterPro" id="IPR004443">
    <property type="entry name" value="YjeF_N_dom"/>
</dbReference>
<feature type="binding site" evidence="18">
    <location>
        <position position="157"/>
    </location>
    <ligand>
        <name>(6S)-NADPHX</name>
        <dbReference type="ChEBI" id="CHEBI:64076"/>
    </ligand>
</feature>
<dbReference type="Gene3D" id="3.40.50.10260">
    <property type="entry name" value="YjeF N-terminal domain"/>
    <property type="match status" value="1"/>
</dbReference>
<keyword evidence="5 18" id="KW-0479">Metal-binding</keyword>
<dbReference type="PIRSF" id="PIRSF017184">
    <property type="entry name" value="Nnr"/>
    <property type="match status" value="1"/>
</dbReference>
<comment type="function">
    <text evidence="14 19">Bifunctional enzyme that catalyzes the epimerization of the S- and R-forms of NAD(P)HX and the dehydration of the S-form of NAD(P)HX at the expense of ADP, which is converted to AMP. This allows the repair of both epimers of NAD(P)HX, a damaged form of NAD(P)H that is a result of enzymatic or heat-dependent hydration.</text>
</comment>
<dbReference type="GO" id="GO:0052856">
    <property type="term" value="F:NAD(P)HX epimerase activity"/>
    <property type="evidence" value="ECO:0007669"/>
    <property type="project" value="UniProtKB-UniRule"/>
</dbReference>
<comment type="subunit">
    <text evidence="17">Homotetramer.</text>
</comment>
<feature type="binding site" evidence="17">
    <location>
        <position position="430"/>
    </location>
    <ligand>
        <name>(6S)-NADPHX</name>
        <dbReference type="ChEBI" id="CHEBI:64076"/>
    </ligand>
</feature>
<feature type="domain" description="YjeF C-terminal" evidence="20">
    <location>
        <begin position="222"/>
        <end position="488"/>
    </location>
</feature>
<evidence type="ECO:0000256" key="10">
    <source>
        <dbReference type="ARBA" id="ARBA00023027"/>
    </source>
</evidence>
<dbReference type="Gene3D" id="3.40.1190.20">
    <property type="match status" value="1"/>
</dbReference>
<evidence type="ECO:0000256" key="4">
    <source>
        <dbReference type="ARBA" id="ARBA00009524"/>
    </source>
</evidence>
<feature type="binding site" evidence="17">
    <location>
        <position position="257"/>
    </location>
    <ligand>
        <name>(6S)-NADPHX</name>
        <dbReference type="ChEBI" id="CHEBI:64076"/>
    </ligand>
</feature>
<keyword evidence="6 17" id="KW-0547">Nucleotide-binding</keyword>
<comment type="similarity">
    <text evidence="4 19">In the C-terminal section; belongs to the NnrD/CARKD family.</text>
</comment>
<keyword evidence="23" id="KW-1185">Reference proteome</keyword>
<keyword evidence="10 17" id="KW-0520">NAD</keyword>
<keyword evidence="11 18" id="KW-0413">Isomerase</keyword>
<comment type="cofactor">
    <cofactor evidence="17">
        <name>Mg(2+)</name>
        <dbReference type="ChEBI" id="CHEBI:18420"/>
    </cofactor>
</comment>
<keyword evidence="8 17" id="KW-0521">NADP</keyword>
<comment type="similarity">
    <text evidence="17">Belongs to the NnrD/CARKD family.</text>
</comment>
<dbReference type="GO" id="GO:0052855">
    <property type="term" value="F:ADP-dependent NAD(P)H-hydrate dehydratase activity"/>
    <property type="evidence" value="ECO:0007669"/>
    <property type="project" value="UniProtKB-UniRule"/>
</dbReference>
<dbReference type="Proteomes" id="UP000095401">
    <property type="component" value="Chromosome"/>
</dbReference>
<evidence type="ECO:0000256" key="3">
    <source>
        <dbReference type="ARBA" id="ARBA00006001"/>
    </source>
</evidence>
<feature type="binding site" evidence="18">
    <location>
        <begin position="62"/>
        <end position="66"/>
    </location>
    <ligand>
        <name>(6S)-NADPHX</name>
        <dbReference type="ChEBI" id="CHEBI:64076"/>
    </ligand>
</feature>
<evidence type="ECO:0000313" key="23">
    <source>
        <dbReference type="Proteomes" id="UP000095401"/>
    </source>
</evidence>
<evidence type="ECO:0000259" key="20">
    <source>
        <dbReference type="PROSITE" id="PS51383"/>
    </source>
</evidence>
<comment type="caution">
    <text evidence="18">Lacks conserved residue(s) required for the propagation of feature annotation.</text>
</comment>
<dbReference type="GO" id="GO:0005524">
    <property type="term" value="F:ATP binding"/>
    <property type="evidence" value="ECO:0007669"/>
    <property type="project" value="UniProtKB-UniRule"/>
</dbReference>
<comment type="function">
    <text evidence="17">Catalyzes the dehydration of the S-form of NAD(P)HX at the expense of ADP, which is converted to AMP. Together with NAD(P)HX epimerase, which catalyzes the epimerization of the S- and R-forms, the enzyme allows the repair of both epimers of NAD(P)HX, a damaged form of NAD(P)H that is a result of enzymatic or heat-dependent hydration.</text>
</comment>
<name>A0A1D8ISQ3_9GAMM</name>
<accession>A0A1D8ISQ3</accession>
<dbReference type="SUPFAM" id="SSF53613">
    <property type="entry name" value="Ribokinase-like"/>
    <property type="match status" value="1"/>
</dbReference>
<evidence type="ECO:0000256" key="6">
    <source>
        <dbReference type="ARBA" id="ARBA00022741"/>
    </source>
</evidence>
<dbReference type="PANTHER" id="PTHR12592">
    <property type="entry name" value="ATP-DEPENDENT (S)-NAD(P)H-HYDRATE DEHYDRATASE FAMILY MEMBER"/>
    <property type="match status" value="1"/>
</dbReference>
<evidence type="ECO:0000256" key="16">
    <source>
        <dbReference type="ARBA" id="ARBA00049209"/>
    </source>
</evidence>
<feature type="binding site" evidence="17">
    <location>
        <begin position="401"/>
        <end position="405"/>
    </location>
    <ligand>
        <name>AMP</name>
        <dbReference type="ChEBI" id="CHEBI:456215"/>
    </ligand>
</feature>
<protein>
    <recommendedName>
        <fullName evidence="19">Bifunctional NAD(P)H-hydrate repair enzyme</fullName>
    </recommendedName>
    <alternativeName>
        <fullName evidence="19">Nicotinamide nucleotide repair protein</fullName>
    </alternativeName>
    <domain>
        <recommendedName>
            <fullName evidence="19">ADP-dependent (S)-NAD(P)H-hydrate dehydratase</fullName>
            <ecNumber evidence="19">4.2.1.136</ecNumber>
        </recommendedName>
        <alternativeName>
            <fullName evidence="19">ADP-dependent NAD(P)HX dehydratase</fullName>
        </alternativeName>
    </domain>
    <domain>
        <recommendedName>
            <fullName evidence="19">NAD(P)H-hydrate epimerase</fullName>
            <ecNumber evidence="19">5.1.99.6</ecNumber>
        </recommendedName>
    </domain>
</protein>
<dbReference type="InterPro" id="IPR000631">
    <property type="entry name" value="CARKD"/>
</dbReference>
<evidence type="ECO:0000256" key="13">
    <source>
        <dbReference type="ARBA" id="ARBA00023268"/>
    </source>
</evidence>
<sequence>MQILRLPLYTVEQARRIDRRASESFGLPGPVLMARAGALAFARLRRRWPLALRLCVVCGSGNNGGDGLVLARVARAAGLSVQVFIAGPGPKAGSEAAGALAEWLASGDGIEPVPAVLPEADVYVDAVFGIGLKRTPEGDARTAVAALSRVAPVMSLDVPSGVDADTGHCPGGAIVRAVETVSFIVRKRGLYTGRARDYVGEVSLEDLSLPAEALADEAPTAWLRQCASALPPRRPDSHKGDHGRVLVIGGAPGFAGAARMAGEAALRVGAGLVTVATHPAHAAMLNVGCWELMVRGVADGGALREAIAAADVVAIGPGLSTAVWGREMWQAALAARCPLVVDADALNLLAASPHRRDDWVITPHPGEAGRLLGWTVGTVQADRFEAAARLSERYGGSIVLKGAGTLIRTDTRVALCAAGNPGMASGGMGDILTGVIAGLIAQGRSPIAAAEEGVCLHAVAGDRAAVTGERGLLATDLLPWLRRLVNGLDG</sequence>
<evidence type="ECO:0000256" key="11">
    <source>
        <dbReference type="ARBA" id="ARBA00023235"/>
    </source>
</evidence>
<dbReference type="NCBIfam" id="TIGR00196">
    <property type="entry name" value="yjeF_cterm"/>
    <property type="match status" value="1"/>
</dbReference>
<gene>
    <name evidence="17" type="primary">nnrD</name>
    <name evidence="18" type="synonym">nnrE</name>
    <name evidence="22" type="ORF">BI364_04630</name>
</gene>
<feature type="binding site" evidence="18">
    <location>
        <position position="160"/>
    </location>
    <ligand>
        <name>K(+)</name>
        <dbReference type="ChEBI" id="CHEBI:29103"/>
    </ligand>
</feature>
<dbReference type="CDD" id="cd01171">
    <property type="entry name" value="YXKO-related"/>
    <property type="match status" value="1"/>
</dbReference>
<dbReference type="PROSITE" id="PS51385">
    <property type="entry name" value="YJEF_N"/>
    <property type="match status" value="1"/>
</dbReference>
<comment type="cofactor">
    <cofactor evidence="18 19">
        <name>K(+)</name>
        <dbReference type="ChEBI" id="CHEBI:29103"/>
    </cofactor>
    <text evidence="18 19">Binds 1 potassium ion per subunit.</text>
</comment>
<evidence type="ECO:0000256" key="18">
    <source>
        <dbReference type="HAMAP-Rule" id="MF_01966"/>
    </source>
</evidence>
<comment type="function">
    <text evidence="18">Catalyzes the epimerization of the S- and R-forms of NAD(P)HX, a damaged form of NAD(P)H that is a result of enzymatic or heat-dependent hydration. This is a prerequisite for the S-specific NAD(P)H-hydrate dehydratase to allow the repair of both epimers of NAD(P)HX.</text>
</comment>
<evidence type="ECO:0000256" key="1">
    <source>
        <dbReference type="ARBA" id="ARBA00000013"/>
    </source>
</evidence>
<feature type="binding site" evidence="18">
    <location>
        <position position="63"/>
    </location>
    <ligand>
        <name>K(+)</name>
        <dbReference type="ChEBI" id="CHEBI:29103"/>
    </ligand>
</feature>
<dbReference type="SUPFAM" id="SSF64153">
    <property type="entry name" value="YjeF N-terminal domain-like"/>
    <property type="match status" value="1"/>
</dbReference>
<organism evidence="22 23">
    <name type="scientific">Acidihalobacter yilgarnensis</name>
    <dbReference type="NCBI Taxonomy" id="2819280"/>
    <lineage>
        <taxon>Bacteria</taxon>
        <taxon>Pseudomonadati</taxon>
        <taxon>Pseudomonadota</taxon>
        <taxon>Gammaproteobacteria</taxon>
        <taxon>Chromatiales</taxon>
        <taxon>Ectothiorhodospiraceae</taxon>
        <taxon>Acidihalobacter</taxon>
    </lineage>
</organism>
<evidence type="ECO:0000256" key="5">
    <source>
        <dbReference type="ARBA" id="ARBA00022723"/>
    </source>
</evidence>
<evidence type="ECO:0000256" key="12">
    <source>
        <dbReference type="ARBA" id="ARBA00023239"/>
    </source>
</evidence>
<dbReference type="GO" id="GO:0046496">
    <property type="term" value="P:nicotinamide nucleotide metabolic process"/>
    <property type="evidence" value="ECO:0007669"/>
    <property type="project" value="UniProtKB-UniRule"/>
</dbReference>
<feature type="binding site" evidence="18">
    <location>
        <begin position="129"/>
        <end position="135"/>
    </location>
    <ligand>
        <name>(6S)-NADPHX</name>
        <dbReference type="ChEBI" id="CHEBI:64076"/>
    </ligand>
</feature>
<evidence type="ECO:0000256" key="2">
    <source>
        <dbReference type="ARBA" id="ARBA00000909"/>
    </source>
</evidence>
<evidence type="ECO:0000256" key="8">
    <source>
        <dbReference type="ARBA" id="ARBA00022857"/>
    </source>
</evidence>
<comment type="similarity">
    <text evidence="3 19">In the N-terminal section; belongs to the NnrE/AIBP family.</text>
</comment>
<dbReference type="HAMAP" id="MF_01966">
    <property type="entry name" value="NADHX_epimerase"/>
    <property type="match status" value="1"/>
</dbReference>
<proteinExistence type="inferred from homology"/>
<evidence type="ECO:0000256" key="7">
    <source>
        <dbReference type="ARBA" id="ARBA00022840"/>
    </source>
</evidence>
<dbReference type="EC" id="5.1.99.6" evidence="19"/>
<dbReference type="AlphaFoldDB" id="A0A1D8ISQ3"/>
<dbReference type="KEGG" id="aprs:BI364_04630"/>
<dbReference type="HAMAP" id="MF_01965">
    <property type="entry name" value="NADHX_dehydratase"/>
    <property type="match status" value="1"/>
</dbReference>
<keyword evidence="13" id="KW-0511">Multifunctional enzyme</keyword>
<feature type="binding site" evidence="18">
    <location>
        <position position="125"/>
    </location>
    <ligand>
        <name>K(+)</name>
        <dbReference type="ChEBI" id="CHEBI:29103"/>
    </ligand>
</feature>
<comment type="catalytic activity">
    <reaction evidence="1 18 19">
        <text>(6R)-NADHX = (6S)-NADHX</text>
        <dbReference type="Rhea" id="RHEA:32215"/>
        <dbReference type="ChEBI" id="CHEBI:64074"/>
        <dbReference type="ChEBI" id="CHEBI:64075"/>
        <dbReference type="EC" id="5.1.99.6"/>
    </reaction>
</comment>
<dbReference type="PANTHER" id="PTHR12592:SF0">
    <property type="entry name" value="ATP-DEPENDENT (S)-NAD(P)H-HYDRATE DEHYDRATASE"/>
    <property type="match status" value="1"/>
</dbReference>
<dbReference type="InterPro" id="IPR036652">
    <property type="entry name" value="YjeF_N_dom_sf"/>
</dbReference>